<organism evidence="1">
    <name type="scientific">Lygus hesperus</name>
    <name type="common">Western plant bug</name>
    <dbReference type="NCBI Taxonomy" id="30085"/>
    <lineage>
        <taxon>Eukaryota</taxon>
        <taxon>Metazoa</taxon>
        <taxon>Ecdysozoa</taxon>
        <taxon>Arthropoda</taxon>
        <taxon>Hexapoda</taxon>
        <taxon>Insecta</taxon>
        <taxon>Pterygota</taxon>
        <taxon>Neoptera</taxon>
        <taxon>Paraneoptera</taxon>
        <taxon>Hemiptera</taxon>
        <taxon>Heteroptera</taxon>
        <taxon>Panheteroptera</taxon>
        <taxon>Cimicomorpha</taxon>
        <taxon>Miridae</taxon>
        <taxon>Mirini</taxon>
        <taxon>Lygus</taxon>
    </lineage>
</organism>
<keyword evidence="1" id="KW-0560">Oxidoreductase</keyword>
<reference evidence="2" key="3">
    <citation type="journal article" date="2016" name="Gigascience">
        <title>De novo construction of an expanded transcriptome assembly for the western tarnished plant bug, Lygus hesperus.</title>
        <authorList>
            <person name="Tassone E.E."/>
            <person name="Geib S.M."/>
            <person name="Hall B."/>
            <person name="Fabrick J.A."/>
            <person name="Brent C.S."/>
            <person name="Hull J.J."/>
        </authorList>
    </citation>
    <scope>NUCLEOTIDE SEQUENCE</scope>
</reference>
<reference evidence="1" key="2">
    <citation type="submission" date="2014-07" db="EMBL/GenBank/DDBJ databases">
        <authorList>
            <person name="Hull J."/>
        </authorList>
    </citation>
    <scope>NUCLEOTIDE SEQUENCE</scope>
</reference>
<accession>A0A0A9W880</accession>
<dbReference type="GO" id="GO:0004497">
    <property type="term" value="F:monooxygenase activity"/>
    <property type="evidence" value="ECO:0007669"/>
    <property type="project" value="UniProtKB-KW"/>
</dbReference>
<name>A0A0A9W880_LYGHE</name>
<evidence type="ECO:0000313" key="1">
    <source>
        <dbReference type="EMBL" id="JAG01060.1"/>
    </source>
</evidence>
<keyword evidence="1" id="KW-0503">Monooxygenase</keyword>
<dbReference type="EMBL" id="GDHC01014793">
    <property type="protein sequence ID" value="JAQ03836.1"/>
    <property type="molecule type" value="Transcribed_RNA"/>
</dbReference>
<dbReference type="AlphaFoldDB" id="A0A0A9W880"/>
<evidence type="ECO:0000313" key="2">
    <source>
        <dbReference type="EMBL" id="JAQ03836.1"/>
    </source>
</evidence>
<protein>
    <submittedName>
        <fullName evidence="1">Dimethylaniline monooxygenase [N-oxide-forming] 4</fullName>
    </submittedName>
</protein>
<dbReference type="EMBL" id="GBHO01042544">
    <property type="protein sequence ID" value="JAG01060.1"/>
    <property type="molecule type" value="Transcribed_RNA"/>
</dbReference>
<proteinExistence type="predicted"/>
<gene>
    <name evidence="1" type="primary">FMO4</name>
    <name evidence="1" type="ORF">CM83_22810</name>
    <name evidence="2" type="ORF">g.15013</name>
</gene>
<reference evidence="1" key="1">
    <citation type="journal article" date="2014" name="PLoS ONE">
        <title>Transcriptome-Based Identification of ABC Transporters in the Western Tarnished Plant Bug Lygus hesperus.</title>
        <authorList>
            <person name="Hull J.J."/>
            <person name="Chaney K."/>
            <person name="Geib S.M."/>
            <person name="Fabrick J.A."/>
            <person name="Brent C.S."/>
            <person name="Walsh D."/>
            <person name="Lavine L.C."/>
        </authorList>
    </citation>
    <scope>NUCLEOTIDE SEQUENCE</scope>
</reference>
<sequence length="144" mass="16918">MFLQSLHVLHFIVKTITNVFTLKHKVVFLFETSAILPVKENIRAFVFFTRYTIFRFVEPQKSLFALSMKNIFTFNELFDRKVMSKVFLLTVKDEEERVNVKLAENVACKKHRMDFTVEVGNRLDRVWCGANQLQLHITTTGQVT</sequence>